<dbReference type="RefSeq" id="WP_236864965.1">
    <property type="nucleotide sequence ID" value="NZ_AP025225.1"/>
</dbReference>
<dbReference type="InterPro" id="IPR007861">
    <property type="entry name" value="DNA_mismatch_repair_MutS_clamp"/>
</dbReference>
<keyword evidence="4 9" id="KW-0227">DNA damage</keyword>
<organism evidence="12 13">
    <name type="scientific">Candidatus Hydrogenosomobacter endosymbioticus</name>
    <dbReference type="NCBI Taxonomy" id="2558174"/>
    <lineage>
        <taxon>Bacteria</taxon>
        <taxon>Pseudomonadati</taxon>
        <taxon>Pseudomonadota</taxon>
        <taxon>Alphaproteobacteria</taxon>
        <taxon>Holosporales</taxon>
        <taxon>Holosporaceae</taxon>
        <taxon>Candidatus Hydrogenosomobacter</taxon>
    </lineage>
</organism>
<dbReference type="InterPro" id="IPR007860">
    <property type="entry name" value="DNA_mmatch_repair_MutS_con_dom"/>
</dbReference>
<evidence type="ECO:0000256" key="8">
    <source>
        <dbReference type="ARBA" id="ARBA00024647"/>
    </source>
</evidence>
<dbReference type="InterPro" id="IPR000432">
    <property type="entry name" value="DNA_mismatch_repair_MutS_C"/>
</dbReference>
<dbReference type="Pfam" id="PF05190">
    <property type="entry name" value="MutS_IV"/>
    <property type="match status" value="1"/>
</dbReference>
<dbReference type="SMART" id="SM00533">
    <property type="entry name" value="MUTSd"/>
    <property type="match status" value="1"/>
</dbReference>
<dbReference type="InterPro" id="IPR027417">
    <property type="entry name" value="P-loop_NTPase"/>
</dbReference>
<dbReference type="PROSITE" id="PS00486">
    <property type="entry name" value="DNA_MISMATCH_REPAIR_2"/>
    <property type="match status" value="1"/>
</dbReference>
<evidence type="ECO:0000256" key="1">
    <source>
        <dbReference type="ARBA" id="ARBA00006271"/>
    </source>
</evidence>
<evidence type="ECO:0000313" key="12">
    <source>
        <dbReference type="EMBL" id="BDB96537.1"/>
    </source>
</evidence>
<evidence type="ECO:0000313" key="13">
    <source>
        <dbReference type="Proteomes" id="UP001320209"/>
    </source>
</evidence>
<evidence type="ECO:0000256" key="5">
    <source>
        <dbReference type="ARBA" id="ARBA00022840"/>
    </source>
</evidence>
<dbReference type="Gene3D" id="3.40.1170.10">
    <property type="entry name" value="DNA repair protein MutS, domain I"/>
    <property type="match status" value="1"/>
</dbReference>
<dbReference type="SUPFAM" id="SSF55271">
    <property type="entry name" value="DNA repair protein MutS, domain I"/>
    <property type="match status" value="1"/>
</dbReference>
<dbReference type="SUPFAM" id="SSF53150">
    <property type="entry name" value="DNA repair protein MutS, domain II"/>
    <property type="match status" value="1"/>
</dbReference>
<dbReference type="InterPro" id="IPR036187">
    <property type="entry name" value="DNA_mismatch_repair_MutS_sf"/>
</dbReference>
<evidence type="ECO:0000256" key="9">
    <source>
        <dbReference type="HAMAP-Rule" id="MF_00096"/>
    </source>
</evidence>
<dbReference type="Gene3D" id="1.10.1420.10">
    <property type="match status" value="2"/>
</dbReference>
<dbReference type="SUPFAM" id="SSF52540">
    <property type="entry name" value="P-loop containing nucleoside triphosphate hydrolases"/>
    <property type="match status" value="1"/>
</dbReference>
<keyword evidence="5 9" id="KW-0067">ATP-binding</keyword>
<dbReference type="Pfam" id="PF05192">
    <property type="entry name" value="MutS_III"/>
    <property type="match status" value="1"/>
</dbReference>
<dbReference type="InterPro" id="IPR007696">
    <property type="entry name" value="DNA_mismatch_repair_MutS_core"/>
</dbReference>
<name>A0ABN6L4J6_9PROT</name>
<dbReference type="PIRSF" id="PIRSF037677">
    <property type="entry name" value="DNA_mis_repair_Msh6"/>
    <property type="match status" value="1"/>
</dbReference>
<evidence type="ECO:0000256" key="7">
    <source>
        <dbReference type="ARBA" id="ARBA00023204"/>
    </source>
</evidence>
<dbReference type="Gene3D" id="3.40.50.300">
    <property type="entry name" value="P-loop containing nucleotide triphosphate hydrolases"/>
    <property type="match status" value="1"/>
</dbReference>
<evidence type="ECO:0000256" key="6">
    <source>
        <dbReference type="ARBA" id="ARBA00023125"/>
    </source>
</evidence>
<gene>
    <name evidence="9 12" type="primary">mutS</name>
    <name evidence="12" type="ORF">HYD_6700</name>
</gene>
<dbReference type="NCBIfam" id="TIGR01070">
    <property type="entry name" value="mutS1"/>
    <property type="match status" value="1"/>
</dbReference>
<feature type="binding site" evidence="9">
    <location>
        <begin position="618"/>
        <end position="625"/>
    </location>
    <ligand>
        <name>ATP</name>
        <dbReference type="ChEBI" id="CHEBI:30616"/>
    </ligand>
</feature>
<keyword evidence="13" id="KW-1185">Reference proteome</keyword>
<keyword evidence="7 9" id="KW-0234">DNA repair</keyword>
<dbReference type="InterPro" id="IPR016151">
    <property type="entry name" value="DNA_mismatch_repair_MutS_N"/>
</dbReference>
<dbReference type="InterPro" id="IPR005748">
    <property type="entry name" value="DNA_mismatch_repair_MutS"/>
</dbReference>
<protein>
    <recommendedName>
        <fullName evidence="2 9">DNA mismatch repair protein MutS</fullName>
    </recommendedName>
</protein>
<keyword evidence="6 9" id="KW-0238">DNA-binding</keyword>
<feature type="domain" description="DNA mismatch repair proteins mutS family" evidence="11">
    <location>
        <begin position="692"/>
        <end position="708"/>
    </location>
</feature>
<dbReference type="Proteomes" id="UP001320209">
    <property type="component" value="Chromosome"/>
</dbReference>
<dbReference type="CDD" id="cd03284">
    <property type="entry name" value="ABC_MutS1"/>
    <property type="match status" value="1"/>
</dbReference>
<dbReference type="SUPFAM" id="SSF48334">
    <property type="entry name" value="DNA repair protein MutS, domain III"/>
    <property type="match status" value="1"/>
</dbReference>
<dbReference type="Pfam" id="PF05188">
    <property type="entry name" value="MutS_II"/>
    <property type="match status" value="1"/>
</dbReference>
<reference evidence="12" key="1">
    <citation type="submission" date="2021-10" db="EMBL/GenBank/DDBJ databases">
        <title>Genome Sequence of The Candidatus Hydrogeosomobacter endosymbioticus, an Intracellular Bacterial Symbiont of the Anaerobic Ciliate GW7.</title>
        <authorList>
            <person name="Shiohama Y."/>
            <person name="Shinzato N."/>
        </authorList>
    </citation>
    <scope>NUCLEOTIDE SEQUENCE [LARGE SCALE GENOMIC DNA]</scope>
    <source>
        <strain evidence="12">200920</strain>
    </source>
</reference>
<evidence type="ECO:0000256" key="3">
    <source>
        <dbReference type="ARBA" id="ARBA00022741"/>
    </source>
</evidence>
<dbReference type="PANTHER" id="PTHR11361">
    <property type="entry name" value="DNA MISMATCH REPAIR PROTEIN MUTS FAMILY MEMBER"/>
    <property type="match status" value="1"/>
</dbReference>
<dbReference type="Gene3D" id="3.30.420.110">
    <property type="entry name" value="MutS, connector domain"/>
    <property type="match status" value="1"/>
</dbReference>
<dbReference type="InterPro" id="IPR007695">
    <property type="entry name" value="DNA_mismatch_repair_MutS-lik_N"/>
</dbReference>
<comment type="similarity">
    <text evidence="1 9 10">Belongs to the DNA mismatch repair MutS family.</text>
</comment>
<evidence type="ECO:0000256" key="2">
    <source>
        <dbReference type="ARBA" id="ARBA00021982"/>
    </source>
</evidence>
<comment type="function">
    <text evidence="8 9">This protein is involved in the repair of mismatches in DNA. It is possible that it carries out the mismatch recognition step. This protein has a weak ATPase activity.</text>
</comment>
<dbReference type="Pfam" id="PF01624">
    <property type="entry name" value="MutS_I"/>
    <property type="match status" value="1"/>
</dbReference>
<evidence type="ECO:0000256" key="10">
    <source>
        <dbReference type="RuleBase" id="RU003756"/>
    </source>
</evidence>
<dbReference type="InterPro" id="IPR045076">
    <property type="entry name" value="MutS"/>
</dbReference>
<proteinExistence type="inferred from homology"/>
<dbReference type="Pfam" id="PF00488">
    <property type="entry name" value="MutS_V"/>
    <property type="match status" value="1"/>
</dbReference>
<dbReference type="HAMAP" id="MF_00096">
    <property type="entry name" value="MutS"/>
    <property type="match status" value="1"/>
</dbReference>
<accession>A0ABN6L4J6</accession>
<evidence type="ECO:0000256" key="4">
    <source>
        <dbReference type="ARBA" id="ARBA00022763"/>
    </source>
</evidence>
<dbReference type="EMBL" id="AP025225">
    <property type="protein sequence ID" value="BDB96537.1"/>
    <property type="molecule type" value="Genomic_DNA"/>
</dbReference>
<dbReference type="InterPro" id="IPR036678">
    <property type="entry name" value="MutS_con_dom_sf"/>
</dbReference>
<evidence type="ECO:0000259" key="11">
    <source>
        <dbReference type="PROSITE" id="PS00486"/>
    </source>
</evidence>
<keyword evidence="3 9" id="KW-0547">Nucleotide-binding</keyword>
<dbReference type="SMART" id="SM00534">
    <property type="entry name" value="MUTSac"/>
    <property type="match status" value="1"/>
</dbReference>
<dbReference type="NCBIfam" id="NF003810">
    <property type="entry name" value="PRK05399.1"/>
    <property type="match status" value="1"/>
</dbReference>
<sequence length="803" mass="90872">MMTQYLAVKKEHQDCLVFFRMGDFYELFFEDAITASKELDIVLTSRGKTEKDNIPMCGVPHHASENYISRLVKKGFKIAICDQTESAENKSSKLVKREVTRIVTPGTLLEDNLLESKGYNFLMAICDEADSGSFGIAFIDISIGDFFTEAKNIEQLFSAIHKIQPKEILVPERILRNDQISKIIREWKVNPMPDSRFSLRSSMERMKSFFEVTTLKGIADFSESEVCAAGALIDYVLLTQKKELLSLSRPKKLCESEFLEIDPFTRKNLEIFQTMRGEKNGTLISTIDRTSTPMGARLLLMRLMHPLKNALDISERLESVRFFKQHDATRNNLISILKKIPDIERSLSRLLLDRGGPKDLGAVKSALCLLPSIKMIFASHKECWSIPNEISDAISNINSDLGEFSHKLSTAINDELPAFLRDGGVIARGYCEELDELYDTHFKSSELIQRLQEKYAQETKIPNLKIKRNNIIGYYIEVSPSLSSKIPFSFVLRQSLVSGMRYSTQELIEIEQKLNVAYSEAIQLETSIFNGFIEDLRSLTEKIRKIISSLAILDISSAFALLAEENCYTEPVINDSDDFEIIGGRHPVVEQAYKNSYESDFTKNDCDLSKKKLWLITGPNMAGKSTFLRQNALIVLMAHIGCFVPADRAKIGVVDHLFSRVGASDDISRGHSTFMVEMIETATIVNHATSKSFVILDEIGRGTATYDGLSLAWSCVEHFALSAKCRTLFATHYHELTELQEIENIACYTLSVREWDDKIVFFHEIIPGSADRSYGLHVARLAGIPTNIIHRAQQVLDRFENRL</sequence>
<dbReference type="InterPro" id="IPR017261">
    <property type="entry name" value="DNA_mismatch_repair_MutS/MSH"/>
</dbReference>
<dbReference type="PANTHER" id="PTHR11361:SF34">
    <property type="entry name" value="DNA MISMATCH REPAIR PROTEIN MSH1, MITOCHONDRIAL"/>
    <property type="match status" value="1"/>
</dbReference>